<organism evidence="2 3">
    <name type="scientific">Poseidonibacter parvus</name>
    <dbReference type="NCBI Taxonomy" id="1850254"/>
    <lineage>
        <taxon>Bacteria</taxon>
        <taxon>Pseudomonadati</taxon>
        <taxon>Campylobacterota</taxon>
        <taxon>Epsilonproteobacteria</taxon>
        <taxon>Campylobacterales</taxon>
        <taxon>Arcobacteraceae</taxon>
        <taxon>Poseidonibacter</taxon>
    </lineage>
</organism>
<dbReference type="KEGG" id="alp:LPB137_04145"/>
<name>A0A1P8KKP5_9BACT</name>
<evidence type="ECO:0000256" key="1">
    <source>
        <dbReference type="SAM" id="Phobius"/>
    </source>
</evidence>
<dbReference type="EMBL" id="CP019070">
    <property type="protein sequence ID" value="APW65086.1"/>
    <property type="molecule type" value="Genomic_DNA"/>
</dbReference>
<dbReference type="RefSeq" id="WP_076084749.1">
    <property type="nucleotide sequence ID" value="NZ_CP019070.1"/>
</dbReference>
<keyword evidence="1" id="KW-1133">Transmembrane helix</keyword>
<dbReference type="STRING" id="1850254.LPB137_04145"/>
<feature type="transmembrane region" description="Helical" evidence="1">
    <location>
        <begin position="6"/>
        <end position="26"/>
    </location>
</feature>
<evidence type="ECO:0000313" key="2">
    <source>
        <dbReference type="EMBL" id="APW65086.1"/>
    </source>
</evidence>
<evidence type="ECO:0000313" key="3">
    <source>
        <dbReference type="Proteomes" id="UP000186074"/>
    </source>
</evidence>
<dbReference type="OrthoDB" id="5344422at2"/>
<dbReference type="AlphaFoldDB" id="A0A1P8KKP5"/>
<gene>
    <name evidence="2" type="ORF">LPB137_04145</name>
</gene>
<sequence length="181" mass="21099">MNTILVIGILILLIICISLLVILLNINSKKKNKSNKNKIDYEKSDYKKLNFSNIEIPKKIERMDEYSLNKAARVVFDSFKSLDYVSKPASSLDKIEWHTWQVSLIMALIKKNKGSFVPNNNELFHELITNINNDLLVNETQKIINKFNNKVDVFKGREELSQDIVWSSKDVSILFYYMARH</sequence>
<keyword evidence="1" id="KW-0812">Transmembrane</keyword>
<proteinExistence type="predicted"/>
<reference evidence="2 3" key="1">
    <citation type="submission" date="2017-01" db="EMBL/GenBank/DDBJ databases">
        <title>Genome sequencing of Arcobacter sp. LPB0137.</title>
        <authorList>
            <person name="Lee G.-W."/>
            <person name="Yi H."/>
        </authorList>
    </citation>
    <scope>NUCLEOTIDE SEQUENCE [LARGE SCALE GENOMIC DNA]</scope>
    <source>
        <strain evidence="2 3">LPB0137</strain>
    </source>
</reference>
<protein>
    <submittedName>
        <fullName evidence="2">Uncharacterized protein</fullName>
    </submittedName>
</protein>
<dbReference type="Proteomes" id="UP000186074">
    <property type="component" value="Chromosome"/>
</dbReference>
<keyword evidence="1" id="KW-0472">Membrane</keyword>
<keyword evidence="3" id="KW-1185">Reference proteome</keyword>
<accession>A0A1P8KKP5</accession>